<dbReference type="GO" id="GO:0019556">
    <property type="term" value="P:L-histidine catabolic process to glutamate and formamide"/>
    <property type="evidence" value="ECO:0007669"/>
    <property type="project" value="UniProtKB-UniPathway"/>
</dbReference>
<dbReference type="SUPFAM" id="SSF48557">
    <property type="entry name" value="L-aspartase-like"/>
    <property type="match status" value="1"/>
</dbReference>
<dbReference type="InterPro" id="IPR001106">
    <property type="entry name" value="Aromatic_Lyase"/>
</dbReference>
<dbReference type="CDD" id="cd00332">
    <property type="entry name" value="PAL-HAL"/>
    <property type="match status" value="1"/>
</dbReference>
<dbReference type="Gene3D" id="1.20.200.10">
    <property type="entry name" value="Fumarase/aspartase (Central domain)"/>
    <property type="match status" value="1"/>
</dbReference>
<accession>A0A652ZS21</accession>
<dbReference type="InterPro" id="IPR024083">
    <property type="entry name" value="Fumarase/histidase_N"/>
</dbReference>
<dbReference type="NCBIfam" id="TIGR01225">
    <property type="entry name" value="hutH"/>
    <property type="match status" value="1"/>
</dbReference>
<evidence type="ECO:0000313" key="11">
    <source>
        <dbReference type="EMBL" id="VBB38572.1"/>
    </source>
</evidence>
<evidence type="ECO:0000256" key="9">
    <source>
        <dbReference type="RuleBase" id="RU004480"/>
    </source>
</evidence>
<dbReference type="NCBIfam" id="NF006871">
    <property type="entry name" value="PRK09367.1"/>
    <property type="match status" value="1"/>
</dbReference>
<comment type="subcellular location">
    <subcellularLocation>
        <location evidence="6 9">Cytoplasm</location>
    </subcellularLocation>
</comment>
<evidence type="ECO:0000256" key="7">
    <source>
        <dbReference type="RuleBase" id="RU003954"/>
    </source>
</evidence>
<evidence type="ECO:0000256" key="4">
    <source>
        <dbReference type="ARBA" id="ARBA00023239"/>
    </source>
</evidence>
<evidence type="ECO:0000256" key="10">
    <source>
        <dbReference type="SAM" id="MobiDB-lite"/>
    </source>
</evidence>
<dbReference type="InterPro" id="IPR005921">
    <property type="entry name" value="HutH"/>
</dbReference>
<comment type="similarity">
    <text evidence="6 7">Belongs to the PAL/histidase family.</text>
</comment>
<proteinExistence type="inferred from homology"/>
<comment type="pathway">
    <text evidence="1 6 8">Amino-acid degradation; L-histidine degradation into L-glutamate; N-formimidoyl-L-glutamate from L-histidine: step 1/3.</text>
</comment>
<keyword evidence="3 6" id="KW-0369">Histidine metabolism</keyword>
<evidence type="ECO:0000256" key="6">
    <source>
        <dbReference type="HAMAP-Rule" id="MF_00229"/>
    </source>
</evidence>
<sequence length="546" mass="58233">MAMDEYRLDGSSLDLDKLFSITQGECRVLLDEGAVRRMRSSRSVVEACVEERLVRYGITTGFGKFCDIVISREDNATLQRNLIMSHACGQGQPLPGETVRAVMALRANALAVGNSGIRPEVVQLLLAMLNAGVLPVIPEKGSLGASGDLAPLAHMALPLIGLGEVIYQNERMDARKALNLAGLKPLVLQAKEGLALINGTQVMTAVGALALHKAWDLYRSLCLASALSFQALKGIVDAFDPRVQQLRRQRGQIRCAAQMRQLLEGSSLVSRQGELRVQDAYALRCIPQVHGASLDALEYVTGVLEAELNAVTDNPLIFPRLSGGDSSETSGPDEAASPAIPTFREDPGDIISGGNFHGQPLALVMDFLGIATAELADISERRIERLVNPALSEGLPAFLTSSGGINSGFMIVQYAAAALVSENKSLAHPASVDSIPSSANQEDHVSMGTIAARKAATIVENAQRVAAMELAAACQALDLRAIQLGLPSIEPLLSPRSAPAYRLVRSVMDRLDGDRVMYPDLDSVYGLIGAISREASRAIEDQAPLD</sequence>
<dbReference type="HAMAP" id="MF_00229">
    <property type="entry name" value="His_ammonia_lyase"/>
    <property type="match status" value="1"/>
</dbReference>
<name>A0A652ZS21_9SPIR</name>
<gene>
    <name evidence="6 11" type="primary">hutH</name>
    <name evidence="11" type="ORF">TRIP_E110039</name>
</gene>
<evidence type="ECO:0000256" key="8">
    <source>
        <dbReference type="RuleBase" id="RU004479"/>
    </source>
</evidence>
<dbReference type="PROSITE" id="PS00488">
    <property type="entry name" value="PAL_HISTIDASE"/>
    <property type="match status" value="1"/>
</dbReference>
<evidence type="ECO:0000256" key="1">
    <source>
        <dbReference type="ARBA" id="ARBA00005113"/>
    </source>
</evidence>
<keyword evidence="4 6" id="KW-0456">Lyase</keyword>
<keyword evidence="6" id="KW-0963">Cytoplasm</keyword>
<dbReference type="PANTHER" id="PTHR10362">
    <property type="entry name" value="HISTIDINE AMMONIA-LYASE"/>
    <property type="match status" value="1"/>
</dbReference>
<dbReference type="GO" id="GO:0005737">
    <property type="term" value="C:cytoplasm"/>
    <property type="evidence" value="ECO:0007669"/>
    <property type="project" value="UniProtKB-SubCell"/>
</dbReference>
<comment type="catalytic activity">
    <reaction evidence="5 6 8">
        <text>L-histidine = trans-urocanate + NH4(+)</text>
        <dbReference type="Rhea" id="RHEA:21232"/>
        <dbReference type="ChEBI" id="CHEBI:17771"/>
        <dbReference type="ChEBI" id="CHEBI:28938"/>
        <dbReference type="ChEBI" id="CHEBI:57595"/>
        <dbReference type="EC" id="4.3.1.3"/>
    </reaction>
</comment>
<evidence type="ECO:0000256" key="5">
    <source>
        <dbReference type="ARBA" id="ARBA00049269"/>
    </source>
</evidence>
<dbReference type="EMBL" id="UPXP01000003">
    <property type="protein sequence ID" value="VBB38572.1"/>
    <property type="molecule type" value="Genomic_DNA"/>
</dbReference>
<reference evidence="11" key="1">
    <citation type="submission" date="2018-07" db="EMBL/GenBank/DDBJ databases">
        <authorList>
            <consortium name="Genoscope - CEA"/>
            <person name="William W."/>
        </authorList>
    </citation>
    <scope>NUCLEOTIDE SEQUENCE</scope>
    <source>
        <strain evidence="11">IK1</strain>
    </source>
</reference>
<dbReference type="AlphaFoldDB" id="A0A652ZS21"/>
<dbReference type="GO" id="GO:0004397">
    <property type="term" value="F:histidine ammonia-lyase activity"/>
    <property type="evidence" value="ECO:0007669"/>
    <property type="project" value="UniProtKB-UniRule"/>
</dbReference>
<comment type="PTM">
    <text evidence="6">Contains an active site 4-methylidene-imidazol-5-one (MIO), which is formed autocatalytically by cyclization and dehydration of residues Ala-Ser-Gly.</text>
</comment>
<protein>
    <recommendedName>
        <fullName evidence="2 6">Histidine ammonia-lyase</fullName>
        <shortName evidence="6">Histidase</shortName>
        <ecNumber evidence="2 6">4.3.1.3</ecNumber>
    </recommendedName>
</protein>
<dbReference type="InterPro" id="IPR008948">
    <property type="entry name" value="L-Aspartase-like"/>
</dbReference>
<organism evidence="11">
    <name type="scientific">uncultured Spirochaetota bacterium</name>
    <dbReference type="NCBI Taxonomy" id="460511"/>
    <lineage>
        <taxon>Bacteria</taxon>
        <taxon>Pseudomonadati</taxon>
        <taxon>Spirochaetota</taxon>
        <taxon>environmental samples</taxon>
    </lineage>
</organism>
<feature type="region of interest" description="Disordered" evidence="10">
    <location>
        <begin position="321"/>
        <end position="340"/>
    </location>
</feature>
<feature type="modified residue" description="2,3-didehydroalanine (Ser)" evidence="6">
    <location>
        <position position="146"/>
    </location>
</feature>
<dbReference type="Gene3D" id="1.10.275.10">
    <property type="entry name" value="Fumarase/aspartase (N-terminal domain)"/>
    <property type="match status" value="1"/>
</dbReference>
<feature type="cross-link" description="5-imidazolinone (Ala-Gly)" evidence="6">
    <location>
        <begin position="145"/>
        <end position="147"/>
    </location>
</feature>
<dbReference type="Pfam" id="PF00221">
    <property type="entry name" value="Lyase_aromatic"/>
    <property type="match status" value="1"/>
</dbReference>
<dbReference type="UniPathway" id="UPA00379">
    <property type="reaction ID" value="UER00549"/>
</dbReference>
<dbReference type="FunFam" id="1.10.275.10:FF:000005">
    <property type="entry name" value="Histidine ammonia-lyase"/>
    <property type="match status" value="1"/>
</dbReference>
<dbReference type="GO" id="GO:0019557">
    <property type="term" value="P:L-histidine catabolic process to glutamate and formate"/>
    <property type="evidence" value="ECO:0007669"/>
    <property type="project" value="UniProtKB-UniPathway"/>
</dbReference>
<dbReference type="EC" id="4.3.1.3" evidence="2 6"/>
<evidence type="ECO:0000256" key="2">
    <source>
        <dbReference type="ARBA" id="ARBA00012994"/>
    </source>
</evidence>
<dbReference type="InterPro" id="IPR022313">
    <property type="entry name" value="Phe/His_NH3-lyase_AS"/>
</dbReference>
<evidence type="ECO:0000256" key="3">
    <source>
        <dbReference type="ARBA" id="ARBA00022808"/>
    </source>
</evidence>